<dbReference type="CDD" id="cd11493">
    <property type="entry name" value="SLC5sbd_NIS-like_u1"/>
    <property type="match status" value="1"/>
</dbReference>
<evidence type="ECO:0000256" key="7">
    <source>
        <dbReference type="ARBA" id="ARBA00023053"/>
    </source>
</evidence>
<proteinExistence type="inferred from homology"/>
<evidence type="ECO:0000256" key="3">
    <source>
        <dbReference type="ARBA" id="ARBA00022448"/>
    </source>
</evidence>
<protein>
    <recommendedName>
        <fullName evidence="13">Sodium:solute symporter</fullName>
    </recommendedName>
</protein>
<evidence type="ECO:0000256" key="6">
    <source>
        <dbReference type="ARBA" id="ARBA00022989"/>
    </source>
</evidence>
<keyword evidence="8" id="KW-0406">Ion transport</keyword>
<feature type="transmembrane region" description="Helical" evidence="11">
    <location>
        <begin position="362"/>
        <end position="381"/>
    </location>
</feature>
<feature type="transmembrane region" description="Helical" evidence="11">
    <location>
        <begin position="420"/>
        <end position="438"/>
    </location>
</feature>
<evidence type="ECO:0000256" key="10">
    <source>
        <dbReference type="ARBA" id="ARBA00023201"/>
    </source>
</evidence>
<dbReference type="AlphaFoldDB" id="A0A381P0F2"/>
<dbReference type="GO" id="GO:0005886">
    <property type="term" value="C:plasma membrane"/>
    <property type="evidence" value="ECO:0007669"/>
    <property type="project" value="UniProtKB-SubCell"/>
</dbReference>
<dbReference type="GO" id="GO:0015293">
    <property type="term" value="F:symporter activity"/>
    <property type="evidence" value="ECO:0007669"/>
    <property type="project" value="TreeGrafter"/>
</dbReference>
<feature type="transmembrane region" description="Helical" evidence="11">
    <location>
        <begin position="268"/>
        <end position="293"/>
    </location>
</feature>
<feature type="transmembrane region" description="Helical" evidence="11">
    <location>
        <begin position="229"/>
        <end position="247"/>
    </location>
</feature>
<evidence type="ECO:0000256" key="11">
    <source>
        <dbReference type="SAM" id="Phobius"/>
    </source>
</evidence>
<dbReference type="InterPro" id="IPR038377">
    <property type="entry name" value="Na/Glc_symporter_sf"/>
</dbReference>
<sequence>VQTVDFIVLFVYLTIVSGVALWAGGKQSSAKSYFLAEKNLPWWMIMLSVVATETSVLTFLSIPGVAYSGNFGFLQLALGYIAGRWIVARYLLPLYFEEGLESTYEFLRNRWGQSVQRLGSLVFQVTRILADGVRLFMTAIPLAMITGWSYGVSIAVIAGFTLVYTILGGIRSVVWADSIQFIIYIMGAFVSIGLLNGLVDGGWSTIFSEAREAGKFAVFQGGDPVTHQYHFVTAVMGGMFLSLASHGTDHLMVQRLMAARNVEAGQRALIGSGFMAIFQFSLFLLVGTGIWVFNKGVDMNSNEVFSTFIIDNLPVGVKGLIVAAIFSAAMSTLSSSINALASTTMTDWIKWIAPDRYNLTTSRFLSLIWTVVLAGGATLFTSTEGSLVEIGLAIASFTYGGLLGFFLLGRMKAEFPASSVIAGFVASIAAMVVVVRFTAVAWPWYTIIGLSVMVATSVVLRIIQK</sequence>
<feature type="non-terminal residue" evidence="12">
    <location>
        <position position="1"/>
    </location>
</feature>
<evidence type="ECO:0000313" key="12">
    <source>
        <dbReference type="EMBL" id="SUZ60395.1"/>
    </source>
</evidence>
<keyword evidence="6 11" id="KW-1133">Transmembrane helix</keyword>
<gene>
    <name evidence="12" type="ORF">METZ01_LOCUS13249</name>
</gene>
<evidence type="ECO:0000256" key="4">
    <source>
        <dbReference type="ARBA" id="ARBA00022475"/>
    </source>
</evidence>
<comment type="similarity">
    <text evidence="2">Belongs to the sodium:solute symporter (SSF) (TC 2.A.21) family.</text>
</comment>
<name>A0A381P0F2_9ZZZZ</name>
<reference evidence="12" key="1">
    <citation type="submission" date="2018-05" db="EMBL/GenBank/DDBJ databases">
        <authorList>
            <person name="Lanie J.A."/>
            <person name="Ng W.-L."/>
            <person name="Kazmierczak K.M."/>
            <person name="Andrzejewski T.M."/>
            <person name="Davidsen T.M."/>
            <person name="Wayne K.J."/>
            <person name="Tettelin H."/>
            <person name="Glass J.I."/>
            <person name="Rusch D."/>
            <person name="Podicherti R."/>
            <person name="Tsui H.-C.T."/>
            <person name="Winkler M.E."/>
        </authorList>
    </citation>
    <scope>NUCLEOTIDE SEQUENCE</scope>
</reference>
<dbReference type="PROSITE" id="PS50283">
    <property type="entry name" value="NA_SOLUT_SYMP_3"/>
    <property type="match status" value="1"/>
</dbReference>
<dbReference type="EMBL" id="UINC01000741">
    <property type="protein sequence ID" value="SUZ60395.1"/>
    <property type="molecule type" value="Genomic_DNA"/>
</dbReference>
<keyword evidence="7" id="KW-0915">Sodium</keyword>
<feature type="transmembrane region" description="Helical" evidence="11">
    <location>
        <begin position="45"/>
        <end position="67"/>
    </location>
</feature>
<feature type="transmembrane region" description="Helical" evidence="11">
    <location>
        <begin position="179"/>
        <end position="199"/>
    </location>
</feature>
<dbReference type="Gene3D" id="1.20.1730.10">
    <property type="entry name" value="Sodium/glucose cotransporter"/>
    <property type="match status" value="1"/>
</dbReference>
<keyword evidence="5 11" id="KW-0812">Transmembrane</keyword>
<dbReference type="PANTHER" id="PTHR42985:SF47">
    <property type="entry name" value="INTEGRAL MEMBRANE TRANSPORT PROTEIN"/>
    <property type="match status" value="1"/>
</dbReference>
<feature type="transmembrane region" description="Helical" evidence="11">
    <location>
        <begin position="73"/>
        <end position="92"/>
    </location>
</feature>
<keyword evidence="3" id="KW-0813">Transport</keyword>
<dbReference type="PANTHER" id="PTHR42985">
    <property type="entry name" value="SODIUM-COUPLED MONOCARBOXYLATE TRANSPORTER"/>
    <property type="match status" value="1"/>
</dbReference>
<feature type="transmembrane region" description="Helical" evidence="11">
    <location>
        <begin position="444"/>
        <end position="463"/>
    </location>
</feature>
<evidence type="ECO:0000256" key="2">
    <source>
        <dbReference type="ARBA" id="ARBA00006434"/>
    </source>
</evidence>
<organism evidence="12">
    <name type="scientific">marine metagenome</name>
    <dbReference type="NCBI Taxonomy" id="408172"/>
    <lineage>
        <taxon>unclassified sequences</taxon>
        <taxon>metagenomes</taxon>
        <taxon>ecological metagenomes</taxon>
    </lineage>
</organism>
<feature type="transmembrane region" description="Helical" evidence="11">
    <location>
        <begin position="148"/>
        <end position="167"/>
    </location>
</feature>
<comment type="subcellular location">
    <subcellularLocation>
        <location evidence="1">Cell membrane</location>
        <topology evidence="1">Multi-pass membrane protein</topology>
    </subcellularLocation>
</comment>
<evidence type="ECO:0000256" key="5">
    <source>
        <dbReference type="ARBA" id="ARBA00022692"/>
    </source>
</evidence>
<evidence type="ECO:0008006" key="13">
    <source>
        <dbReference type="Google" id="ProtNLM"/>
    </source>
</evidence>
<dbReference type="InterPro" id="IPR001734">
    <property type="entry name" value="Na/solute_symporter"/>
</dbReference>
<dbReference type="Pfam" id="PF00474">
    <property type="entry name" value="SSF"/>
    <property type="match status" value="1"/>
</dbReference>
<feature type="transmembrane region" description="Helical" evidence="11">
    <location>
        <begin position="6"/>
        <end position="24"/>
    </location>
</feature>
<feature type="transmembrane region" description="Helical" evidence="11">
    <location>
        <begin position="387"/>
        <end position="408"/>
    </location>
</feature>
<keyword evidence="10" id="KW-0739">Sodium transport</keyword>
<feature type="transmembrane region" description="Helical" evidence="11">
    <location>
        <begin position="320"/>
        <end position="341"/>
    </location>
</feature>
<dbReference type="GO" id="GO:0006814">
    <property type="term" value="P:sodium ion transport"/>
    <property type="evidence" value="ECO:0007669"/>
    <property type="project" value="UniProtKB-KW"/>
</dbReference>
<evidence type="ECO:0000256" key="1">
    <source>
        <dbReference type="ARBA" id="ARBA00004651"/>
    </source>
</evidence>
<keyword evidence="4" id="KW-1003">Cell membrane</keyword>
<evidence type="ECO:0000256" key="8">
    <source>
        <dbReference type="ARBA" id="ARBA00023065"/>
    </source>
</evidence>
<evidence type="ECO:0000256" key="9">
    <source>
        <dbReference type="ARBA" id="ARBA00023136"/>
    </source>
</evidence>
<keyword evidence="9 11" id="KW-0472">Membrane</keyword>
<dbReference type="InterPro" id="IPR051163">
    <property type="entry name" value="Sodium:Solute_Symporter_SSF"/>
</dbReference>
<accession>A0A381P0F2</accession>